<feature type="transmembrane region" description="Helical" evidence="1">
    <location>
        <begin position="14"/>
        <end position="35"/>
    </location>
</feature>
<dbReference type="InterPro" id="IPR025833">
    <property type="entry name" value="GDYXXLXY"/>
</dbReference>
<dbReference type="EMBL" id="UGYV01000001">
    <property type="protein sequence ID" value="SUI65667.1"/>
    <property type="molecule type" value="Genomic_DNA"/>
</dbReference>
<sequence length="171" mass="19365">MGNVMAKLSATHKWALGIVLFTTVAILTGVNWRIFKFEQLLNHGQVVRFALAPVDPRSLMQGDYMALEYAIARDVRSALTPQQMQGQLLLAVDEQKVARFVDFYTDQALGKDQLRVQFRARGNQIKLASNSFFFEEGQADHFSSAKYGEFRVNDNGELLLVKLLDEKLQPL</sequence>
<organism evidence="2 3">
    <name type="scientific">Shewanella morhuae</name>
    <dbReference type="NCBI Taxonomy" id="365591"/>
    <lineage>
        <taxon>Bacteria</taxon>
        <taxon>Pseudomonadati</taxon>
        <taxon>Pseudomonadota</taxon>
        <taxon>Gammaproteobacteria</taxon>
        <taxon>Alteromonadales</taxon>
        <taxon>Shewanellaceae</taxon>
        <taxon>Shewanella</taxon>
    </lineage>
</organism>
<gene>
    <name evidence="2" type="ORF">NCTC10736_00870</name>
</gene>
<keyword evidence="1" id="KW-0472">Membrane</keyword>
<keyword evidence="1" id="KW-0812">Transmembrane</keyword>
<reference evidence="2 3" key="1">
    <citation type="submission" date="2018-06" db="EMBL/GenBank/DDBJ databases">
        <authorList>
            <consortium name="Pathogen Informatics"/>
            <person name="Doyle S."/>
        </authorList>
    </citation>
    <scope>NUCLEOTIDE SEQUENCE [LARGE SCALE GENOMIC DNA]</scope>
    <source>
        <strain evidence="2 3">NCTC10736</strain>
    </source>
</reference>
<keyword evidence="1" id="KW-1133">Transmembrane helix</keyword>
<dbReference type="RefSeq" id="WP_115405537.1">
    <property type="nucleotide sequence ID" value="NZ_UGYV01000001.1"/>
</dbReference>
<evidence type="ECO:0000313" key="3">
    <source>
        <dbReference type="Proteomes" id="UP000255061"/>
    </source>
</evidence>
<dbReference type="AlphaFoldDB" id="A0A379ZNV6"/>
<dbReference type="Proteomes" id="UP000255061">
    <property type="component" value="Unassembled WGS sequence"/>
</dbReference>
<evidence type="ECO:0000256" key="1">
    <source>
        <dbReference type="SAM" id="Phobius"/>
    </source>
</evidence>
<name>A0A379ZNV6_9GAMM</name>
<evidence type="ECO:0000313" key="2">
    <source>
        <dbReference type="EMBL" id="SUI65667.1"/>
    </source>
</evidence>
<protein>
    <submittedName>
        <fullName evidence="2">Uncharacterized membrane-anchored protein</fullName>
    </submittedName>
</protein>
<dbReference type="Pfam" id="PF14345">
    <property type="entry name" value="GDYXXLXY"/>
    <property type="match status" value="1"/>
</dbReference>
<accession>A0A379ZNV6</accession>
<proteinExistence type="predicted"/>